<dbReference type="PROSITE" id="PS51898">
    <property type="entry name" value="TYR_RECOMBINASE"/>
    <property type="match status" value="1"/>
</dbReference>
<name>A0A401UFM8_9BACT</name>
<keyword evidence="2" id="KW-0963">Cytoplasm</keyword>
<evidence type="ECO:0000259" key="10">
    <source>
        <dbReference type="PROSITE" id="PS51898"/>
    </source>
</evidence>
<dbReference type="PANTHER" id="PTHR30349">
    <property type="entry name" value="PHAGE INTEGRASE-RELATED"/>
    <property type="match status" value="1"/>
</dbReference>
<evidence type="ECO:0000256" key="1">
    <source>
        <dbReference type="ARBA" id="ARBA00004496"/>
    </source>
</evidence>
<dbReference type="InterPro" id="IPR013762">
    <property type="entry name" value="Integrase-like_cat_sf"/>
</dbReference>
<dbReference type="InterPro" id="IPR044068">
    <property type="entry name" value="CB"/>
</dbReference>
<protein>
    <recommendedName>
        <fullName evidence="14">Integrase</fullName>
    </recommendedName>
</protein>
<feature type="domain" description="Core-binding (CB)" evidence="11">
    <location>
        <begin position="1"/>
        <end position="83"/>
    </location>
</feature>
<evidence type="ECO:0008006" key="14">
    <source>
        <dbReference type="Google" id="ProtNLM"/>
    </source>
</evidence>
<keyword evidence="8" id="KW-0131">Cell cycle</keyword>
<dbReference type="InterPro" id="IPR050090">
    <property type="entry name" value="Tyrosine_recombinase_XerCD"/>
</dbReference>
<dbReference type="Proteomes" id="UP000288227">
    <property type="component" value="Unassembled WGS sequence"/>
</dbReference>
<dbReference type="InterPro" id="IPR002104">
    <property type="entry name" value="Integrase_catalytic"/>
</dbReference>
<dbReference type="Gene3D" id="1.10.443.10">
    <property type="entry name" value="Intergrase catalytic core"/>
    <property type="match status" value="1"/>
</dbReference>
<dbReference type="GO" id="GO:0051301">
    <property type="term" value="P:cell division"/>
    <property type="evidence" value="ECO:0007669"/>
    <property type="project" value="UniProtKB-KW"/>
</dbReference>
<dbReference type="GO" id="GO:0005737">
    <property type="term" value="C:cytoplasm"/>
    <property type="evidence" value="ECO:0007669"/>
    <property type="project" value="UniProtKB-SubCell"/>
</dbReference>
<feature type="domain" description="Tyr recombinase" evidence="10">
    <location>
        <begin position="104"/>
        <end position="287"/>
    </location>
</feature>
<dbReference type="AlphaFoldDB" id="A0A401UFM8"/>
<evidence type="ECO:0000256" key="6">
    <source>
        <dbReference type="ARBA" id="ARBA00023125"/>
    </source>
</evidence>
<evidence type="ECO:0000259" key="11">
    <source>
        <dbReference type="PROSITE" id="PS51900"/>
    </source>
</evidence>
<dbReference type="PANTHER" id="PTHR30349:SF77">
    <property type="entry name" value="TYROSINE RECOMBINASE XERC"/>
    <property type="match status" value="1"/>
</dbReference>
<evidence type="ECO:0000256" key="7">
    <source>
        <dbReference type="ARBA" id="ARBA00023172"/>
    </source>
</evidence>
<gene>
    <name evidence="12" type="ORF">SanaruYs_39630</name>
</gene>
<dbReference type="Pfam" id="PF00589">
    <property type="entry name" value="Phage_integrase"/>
    <property type="match status" value="1"/>
</dbReference>
<comment type="caution">
    <text evidence="12">The sequence shown here is derived from an EMBL/GenBank/DDBJ whole genome shotgun (WGS) entry which is preliminary data.</text>
</comment>
<keyword evidence="6 9" id="KW-0238">DNA-binding</keyword>
<dbReference type="PROSITE" id="PS51900">
    <property type="entry name" value="CB"/>
    <property type="match status" value="1"/>
</dbReference>
<keyword evidence="4" id="KW-0159">Chromosome partition</keyword>
<dbReference type="SUPFAM" id="SSF56349">
    <property type="entry name" value="DNA breaking-rejoining enzymes"/>
    <property type="match status" value="1"/>
</dbReference>
<dbReference type="GO" id="GO:0006310">
    <property type="term" value="P:DNA recombination"/>
    <property type="evidence" value="ECO:0007669"/>
    <property type="project" value="UniProtKB-KW"/>
</dbReference>
<evidence type="ECO:0000256" key="3">
    <source>
        <dbReference type="ARBA" id="ARBA00022618"/>
    </source>
</evidence>
<evidence type="ECO:0000256" key="5">
    <source>
        <dbReference type="ARBA" id="ARBA00022908"/>
    </source>
</evidence>
<keyword evidence="5" id="KW-0229">DNA integration</keyword>
<evidence type="ECO:0000256" key="9">
    <source>
        <dbReference type="PROSITE-ProRule" id="PRU01248"/>
    </source>
</evidence>
<dbReference type="GO" id="GO:0007059">
    <property type="term" value="P:chromosome segregation"/>
    <property type="evidence" value="ECO:0007669"/>
    <property type="project" value="UniProtKB-KW"/>
</dbReference>
<keyword evidence="3" id="KW-0132">Cell division</keyword>
<organism evidence="12 13">
    <name type="scientific">Chryseotalea sanaruensis</name>
    <dbReference type="NCBI Taxonomy" id="2482724"/>
    <lineage>
        <taxon>Bacteria</taxon>
        <taxon>Pseudomonadati</taxon>
        <taxon>Bacteroidota</taxon>
        <taxon>Cytophagia</taxon>
        <taxon>Cytophagales</taxon>
        <taxon>Chryseotaleaceae</taxon>
        <taxon>Chryseotalea</taxon>
    </lineage>
</organism>
<reference evidence="12 13" key="1">
    <citation type="submission" date="2018-11" db="EMBL/GenBank/DDBJ databases">
        <title>Chryseotalea sanarue gen. nov., sp., nov., a member of the family Cytophagaceae, isolated from a brackish lake in Hamamatsu Japan.</title>
        <authorList>
            <person name="Maejima Y."/>
            <person name="Iino T."/>
            <person name="Muraguchi Y."/>
            <person name="Fukuda K."/>
            <person name="Ohkuma M."/>
            <person name="Moriuchi R."/>
            <person name="Dohra H."/>
            <person name="Kimbara K."/>
            <person name="Shintani M."/>
        </authorList>
    </citation>
    <scope>NUCLEOTIDE SEQUENCE [LARGE SCALE GENOMIC DNA]</scope>
    <source>
        <strain evidence="12 13">Ys</strain>
    </source>
</reference>
<evidence type="ECO:0000256" key="4">
    <source>
        <dbReference type="ARBA" id="ARBA00022829"/>
    </source>
</evidence>
<evidence type="ECO:0000256" key="2">
    <source>
        <dbReference type="ARBA" id="ARBA00022490"/>
    </source>
</evidence>
<keyword evidence="13" id="KW-1185">Reference proteome</keyword>
<dbReference type="GO" id="GO:0003677">
    <property type="term" value="F:DNA binding"/>
    <property type="evidence" value="ECO:0007669"/>
    <property type="project" value="UniProtKB-UniRule"/>
</dbReference>
<evidence type="ECO:0000256" key="8">
    <source>
        <dbReference type="ARBA" id="ARBA00023306"/>
    </source>
</evidence>
<keyword evidence="7" id="KW-0233">DNA recombination</keyword>
<evidence type="ECO:0000313" key="12">
    <source>
        <dbReference type="EMBL" id="GCC53715.1"/>
    </source>
</evidence>
<dbReference type="Gene3D" id="1.10.150.130">
    <property type="match status" value="1"/>
</dbReference>
<evidence type="ECO:0000313" key="13">
    <source>
        <dbReference type="Proteomes" id="UP000288227"/>
    </source>
</evidence>
<dbReference type="InterPro" id="IPR011010">
    <property type="entry name" value="DNA_brk_join_enz"/>
</dbReference>
<proteinExistence type="predicted"/>
<sequence>MKYLQAIGYSEASWKTFTTGLREFFCWLEKQKILSLEKVSESDIENFYSYQQERPNNMTGGTLSESRITIHMYVIKLLFCYLEDTEQLQINPMSNLDYTHSYKRTRENLLSLADIEQLYKVCDTVKQRAILGIIYGCGLRRQEAAKLNVRDIHFKSGLLYVRQGKGGRKRTVPLNTTVLKDLKEYYYNERSGELNGNDADSIEAFMINKHGRRMRGRTYTLEVKKLIKAAGLNTQITLHHFRHAIATHLLESGMKTGHVKDFLGHQSIETTQTYLHLTTTQMKKTTSYGTETIPD</sequence>
<accession>A0A401UFM8</accession>
<dbReference type="GO" id="GO:0015074">
    <property type="term" value="P:DNA integration"/>
    <property type="evidence" value="ECO:0007669"/>
    <property type="project" value="UniProtKB-KW"/>
</dbReference>
<dbReference type="InterPro" id="IPR010998">
    <property type="entry name" value="Integrase_recombinase_N"/>
</dbReference>
<dbReference type="EMBL" id="BHXQ01000016">
    <property type="protein sequence ID" value="GCC53715.1"/>
    <property type="molecule type" value="Genomic_DNA"/>
</dbReference>
<comment type="subcellular location">
    <subcellularLocation>
        <location evidence="1">Cytoplasm</location>
    </subcellularLocation>
</comment>